<evidence type="ECO:0000313" key="4">
    <source>
        <dbReference type="Proteomes" id="UP000032129"/>
    </source>
</evidence>
<gene>
    <name evidence="3" type="ORF">LILY_7</name>
</gene>
<keyword evidence="1" id="KW-0946">Virion</keyword>
<dbReference type="Gene3D" id="3.30.1930.10">
    <property type="entry name" value="capsid protein of prophage domain"/>
    <property type="match status" value="1"/>
</dbReference>
<dbReference type="RefSeq" id="YP_009202213.1">
    <property type="nucleotide sequence ID" value="NC_028841.1"/>
</dbReference>
<dbReference type="EMBL" id="KP296792">
    <property type="protein sequence ID" value="AJK27731.1"/>
    <property type="molecule type" value="Genomic_DNA"/>
</dbReference>
<protein>
    <submittedName>
        <fullName evidence="3">Major capsid protein</fullName>
    </submittedName>
</protein>
<organism evidence="3 4">
    <name type="scientific">Bacteriophage Lily</name>
    <dbReference type="NCBI Taxonomy" id="1589751"/>
    <lineage>
        <taxon>Viruses</taxon>
        <taxon>Duplodnaviria</taxon>
        <taxon>Heunggongvirae</taxon>
        <taxon>Uroviricota</taxon>
        <taxon>Caudoviricetes</taxon>
        <taxon>Lilyvirus</taxon>
        <taxon>Lilyvirus lily</taxon>
    </lineage>
</organism>
<evidence type="ECO:0000313" key="3">
    <source>
        <dbReference type="EMBL" id="AJK27731.1"/>
    </source>
</evidence>
<name>A0A0C5ABI0_9CAUD</name>
<evidence type="ECO:0000256" key="2">
    <source>
        <dbReference type="ARBA" id="ARBA00023200"/>
    </source>
</evidence>
<accession>A0A0C5ABI0</accession>
<evidence type="ECO:0000256" key="1">
    <source>
        <dbReference type="ARBA" id="ARBA00022561"/>
    </source>
</evidence>
<dbReference type="Pfam" id="PF03864">
    <property type="entry name" value="Phage_cap_E"/>
    <property type="match status" value="1"/>
</dbReference>
<dbReference type="GO" id="GO:0019028">
    <property type="term" value="C:viral capsid"/>
    <property type="evidence" value="ECO:0007669"/>
    <property type="project" value="UniProtKB-KW"/>
</dbReference>
<dbReference type="GeneID" id="26629185"/>
<dbReference type="Gene3D" id="3.15.30.10">
    <property type="entry name" value="putative capsid protein of prophage domain like"/>
    <property type="match status" value="1"/>
</dbReference>
<keyword evidence="1" id="KW-0167">Capsid protein</keyword>
<dbReference type="InterPro" id="IPR005564">
    <property type="entry name" value="Major_capsid_GpE"/>
</dbReference>
<sequence length="342" mass="38369">MPSFYDLRTLISAVRQIPPANTFLGDTLFTESTPFDTEQVEVEFQKGKRKMAPFVSPLLPGKVMDRQGYTTSFFKPALIKPMRAITSIDLNKKLFGQNPFETSSPEERAQELLARDLVELDDYITRREEWMRAQLLFTGKVIQKGDGVDQVLDFDFDNKAVLSGTAVWSNPASDPLGDLGKWRLQVIQKSGITPDVVIMASDVATAFISNEKVQKALENRRINLANIDPKQLANGVTYHGTITSLGLELYSYDDWYLDDETDEELPMVPTGTLAIASTRAKFSMHYGAVTIVSKEEEFSTIRGSRVPQSWVTKEPAQRFLQVSSRPLPMPGNSDSWFVAKVL</sequence>
<keyword evidence="4" id="KW-1185">Reference proteome</keyword>
<reference evidence="3 4" key="1">
    <citation type="journal article" date="2015" name="Genome Announc.">
        <title>Genome Sequences of Six Paenibacillus larvae Siphoviridae Phages.</title>
        <authorList>
            <person name="Carson S."/>
            <person name="Bruff E."/>
            <person name="DeFoor W."/>
            <person name="Dums J."/>
            <person name="Groth A."/>
            <person name="Hatfield T."/>
            <person name="Iyer A."/>
            <person name="Joshi K."/>
            <person name="McAdams S."/>
            <person name="Miles D."/>
            <person name="Miller D."/>
            <person name="Oufkir A."/>
            <person name="Raynor B."/>
            <person name="Riley S."/>
            <person name="Roland S."/>
            <person name="Rozier H."/>
            <person name="Talley S."/>
            <person name="Miller E.S."/>
        </authorList>
    </citation>
    <scope>NUCLEOTIDE SEQUENCE [LARGE SCALE GENOMIC DNA]</scope>
</reference>
<dbReference type="OrthoDB" id="3208at10239"/>
<keyword evidence="2" id="KW-1035">Host cytoplasm</keyword>
<dbReference type="KEGG" id="vg:26629185"/>
<dbReference type="Proteomes" id="UP000032129">
    <property type="component" value="Segment"/>
</dbReference>
<proteinExistence type="predicted"/>